<keyword evidence="3" id="KW-1185">Reference proteome</keyword>
<sequence length="728" mass="84126">MTSIKSKYSVHITFQNTSTSSDTISYSQFITDFTMYVRYKTTINLLDFLDVYYHMSPNEELIENEVCDKHDVNKKNIFIEKSDTYDLHTLCSSLLDCVSEVKYAQQHVIDKIQSIEIKKIELNIKDYGELRKLVTNAISKLQVFTSESIALMLTSLLTRDSNVDKFIELFGVAFVHIVTSQIIETDGLDRKSKLSKGDLEQLSELLATSNVSLRQLVYLTIGSVTHITYHDLMMLCKLIREKIESSTNESSVLKILHMYEQFDEELKIDVVNEIFRPIESVQLKRLIPSTEDRFCFSTELPLCIVVPSYNNSATLKITLDSIYLQTHNQNYRNYRVIFVDDISERDECKIVTDYLNEHKQQNRTLVFRQYCRQRQCAGRYIAYHTAYDDEIILMLDGDDMFYQKTMSIVNSAYSDQMTGLTYGSYVDLYKGVICEDTLKGSECFPQTVIDTKRFRHHKFITAHLRTMYAKLIKRVKLYDLMYEDDKFYKLMTDFAEMMPVLEMLTCGTSEGGPGSGSKFGASIHKSYNKSYFKVIKQASYVYNLDNSLSYDTSYARRNDAGNDFNREYRTRSASRIRSLQPYRFALLTNHSTYDNDDYLLNIVHNYRLDILIVNIVFNITKDEISRLTIDTSSPLQRLTNKSPVYLTGSLVNHVIRHKIKIPQLKTPLNIKNYCLTGVVTSGGGINKSVLNGLKNKCMIIADSEFNKQMVRNNRVTVGYLSLMCDTID</sequence>
<dbReference type="Gene3D" id="3.90.550.10">
    <property type="entry name" value="Spore Coat Polysaccharide Biosynthesis Protein SpsA, Chain A"/>
    <property type="match status" value="1"/>
</dbReference>
<dbReference type="InterPro" id="IPR029044">
    <property type="entry name" value="Nucleotide-diphossugar_trans"/>
</dbReference>
<dbReference type="Pfam" id="PF00535">
    <property type="entry name" value="Glycos_transf_2"/>
    <property type="match status" value="1"/>
</dbReference>
<proteinExistence type="predicted"/>
<dbReference type="InterPro" id="IPR001173">
    <property type="entry name" value="Glyco_trans_2-like"/>
</dbReference>
<protein>
    <recommendedName>
        <fullName evidence="1">Glycosyltransferase 2-like domain-containing protein</fullName>
    </recommendedName>
</protein>
<name>A0A5K0U8P6_9VIRU</name>
<dbReference type="EMBL" id="UPSH01000001">
    <property type="protein sequence ID" value="VBB17854.1"/>
    <property type="molecule type" value="Genomic_DNA"/>
</dbReference>
<organism evidence="2 3">
    <name type="scientific">Yasminevirus sp. GU-2018</name>
    <dbReference type="NCBI Taxonomy" id="2420051"/>
    <lineage>
        <taxon>Viruses</taxon>
        <taxon>Varidnaviria</taxon>
        <taxon>Bamfordvirae</taxon>
        <taxon>Nucleocytoviricota</taxon>
        <taxon>Megaviricetes</taxon>
        <taxon>Imitervirales</taxon>
        <taxon>Mimiviridae</taxon>
        <taxon>Klosneuvirinae</taxon>
        <taxon>Yasminevirus</taxon>
        <taxon>Yasminevirus saudimassiliense</taxon>
    </lineage>
</organism>
<accession>A0A5K0U8P6</accession>
<dbReference type="Proteomes" id="UP000594342">
    <property type="component" value="Unassembled WGS sequence"/>
</dbReference>
<evidence type="ECO:0000313" key="2">
    <source>
        <dbReference type="EMBL" id="VBB17854.1"/>
    </source>
</evidence>
<dbReference type="CDD" id="cd00761">
    <property type="entry name" value="Glyco_tranf_GTA_type"/>
    <property type="match status" value="1"/>
</dbReference>
<gene>
    <name evidence="2" type="ORF">YASMINEVIRUS_317</name>
</gene>
<evidence type="ECO:0000259" key="1">
    <source>
        <dbReference type="Pfam" id="PF00535"/>
    </source>
</evidence>
<dbReference type="SUPFAM" id="SSF53448">
    <property type="entry name" value="Nucleotide-diphospho-sugar transferases"/>
    <property type="match status" value="1"/>
</dbReference>
<feature type="domain" description="Glycosyltransferase 2-like" evidence="1">
    <location>
        <begin position="303"/>
        <end position="409"/>
    </location>
</feature>
<reference evidence="2 3" key="1">
    <citation type="submission" date="2018-10" db="EMBL/GenBank/DDBJ databases">
        <authorList>
            <consortium name="IHU Genomes"/>
        </authorList>
    </citation>
    <scope>NUCLEOTIDE SEQUENCE [LARGE SCALE GENOMIC DNA]</scope>
    <source>
        <strain evidence="2 3">A1</strain>
    </source>
</reference>
<evidence type="ECO:0000313" key="3">
    <source>
        <dbReference type="Proteomes" id="UP000594342"/>
    </source>
</evidence>
<comment type="caution">
    <text evidence="2">The sequence shown here is derived from an EMBL/GenBank/DDBJ whole genome shotgun (WGS) entry which is preliminary data.</text>
</comment>